<accession>A0ACC2IZC9</accession>
<protein>
    <submittedName>
        <fullName evidence="1">Uncharacterized protein</fullName>
    </submittedName>
</protein>
<gene>
    <name evidence="1" type="ORF">ONZ43_g2859</name>
</gene>
<evidence type="ECO:0000313" key="2">
    <source>
        <dbReference type="Proteomes" id="UP001153334"/>
    </source>
</evidence>
<comment type="caution">
    <text evidence="1">The sequence shown here is derived from an EMBL/GenBank/DDBJ whole genome shotgun (WGS) entry which is preliminary data.</text>
</comment>
<name>A0ACC2IZC9_9PEZI</name>
<sequence length="174" mass="19744">MRAENSRLLQQLREMNMDLDDATNSRRQLQHHLQELEERMGYVSLDNDQMKNRDPYVLVLIDGNGLIFRQNFIQQGVEGGRRAAIELHNAVANEPLIHANGAKIFVKIIANMSGLNRALKRDGSVSSENEFHDFVAGFNRASFFDFVDVGNSKESTISKVKVYLLVIGPERKVD</sequence>
<reference evidence="1" key="1">
    <citation type="submission" date="2022-11" db="EMBL/GenBank/DDBJ databases">
        <title>Genome Sequence of Nemania bipapillata.</title>
        <authorList>
            <person name="Buettner E."/>
        </authorList>
    </citation>
    <scope>NUCLEOTIDE SEQUENCE</scope>
    <source>
        <strain evidence="1">CP14</strain>
    </source>
</reference>
<proteinExistence type="predicted"/>
<dbReference type="EMBL" id="JAPESX010000623">
    <property type="protein sequence ID" value="KAJ8120432.1"/>
    <property type="molecule type" value="Genomic_DNA"/>
</dbReference>
<organism evidence="1 2">
    <name type="scientific">Nemania bipapillata</name>
    <dbReference type="NCBI Taxonomy" id="110536"/>
    <lineage>
        <taxon>Eukaryota</taxon>
        <taxon>Fungi</taxon>
        <taxon>Dikarya</taxon>
        <taxon>Ascomycota</taxon>
        <taxon>Pezizomycotina</taxon>
        <taxon>Sordariomycetes</taxon>
        <taxon>Xylariomycetidae</taxon>
        <taxon>Xylariales</taxon>
        <taxon>Xylariaceae</taxon>
        <taxon>Nemania</taxon>
    </lineage>
</organism>
<dbReference type="Proteomes" id="UP001153334">
    <property type="component" value="Unassembled WGS sequence"/>
</dbReference>
<keyword evidence="2" id="KW-1185">Reference proteome</keyword>
<evidence type="ECO:0000313" key="1">
    <source>
        <dbReference type="EMBL" id="KAJ8120432.1"/>
    </source>
</evidence>